<evidence type="ECO:0000256" key="2">
    <source>
        <dbReference type="SAM" id="Phobius"/>
    </source>
</evidence>
<dbReference type="SUPFAM" id="SSF57903">
    <property type="entry name" value="FYVE/PHD zinc finger"/>
    <property type="match status" value="1"/>
</dbReference>
<evidence type="ECO:0000313" key="3">
    <source>
        <dbReference type="EMBL" id="EER06649.1"/>
    </source>
</evidence>
<dbReference type="Proteomes" id="UP000007800">
    <property type="component" value="Unassembled WGS sequence"/>
</dbReference>
<evidence type="ECO:0000313" key="4">
    <source>
        <dbReference type="Proteomes" id="UP000007800"/>
    </source>
</evidence>
<feature type="compositionally biased region" description="Polar residues" evidence="1">
    <location>
        <begin position="56"/>
        <end position="82"/>
    </location>
</feature>
<feature type="transmembrane region" description="Helical" evidence="2">
    <location>
        <begin position="194"/>
        <end position="213"/>
    </location>
</feature>
<dbReference type="InterPro" id="IPR011011">
    <property type="entry name" value="Znf_FYVE_PHD"/>
</dbReference>
<dbReference type="OrthoDB" id="436852at2759"/>
<keyword evidence="4" id="KW-1185">Reference proteome</keyword>
<feature type="non-terminal residue" evidence="3">
    <location>
        <position position="1"/>
    </location>
</feature>
<dbReference type="InterPro" id="IPR013083">
    <property type="entry name" value="Znf_RING/FYVE/PHD"/>
</dbReference>
<feature type="transmembrane region" description="Helical" evidence="2">
    <location>
        <begin position="166"/>
        <end position="188"/>
    </location>
</feature>
<accession>C5L9G8</accession>
<dbReference type="RefSeq" id="XP_002774833.1">
    <property type="nucleotide sequence ID" value="XM_002774787.1"/>
</dbReference>
<gene>
    <name evidence="3" type="ORF">Pmar_PMAR024214</name>
</gene>
<feature type="region of interest" description="Disordered" evidence="1">
    <location>
        <begin position="25"/>
        <end position="89"/>
    </location>
</feature>
<evidence type="ECO:0000256" key="1">
    <source>
        <dbReference type="SAM" id="MobiDB-lite"/>
    </source>
</evidence>
<proteinExistence type="predicted"/>
<name>C5L9G8_PERM5</name>
<dbReference type="GeneID" id="9056169"/>
<keyword evidence="2" id="KW-0472">Membrane</keyword>
<reference evidence="3 4" key="1">
    <citation type="submission" date="2008-07" db="EMBL/GenBank/DDBJ databases">
        <authorList>
            <person name="El-Sayed N."/>
            <person name="Caler E."/>
            <person name="Inman J."/>
            <person name="Amedeo P."/>
            <person name="Hass B."/>
            <person name="Wortman J."/>
        </authorList>
    </citation>
    <scope>NUCLEOTIDE SEQUENCE [LARGE SCALE GENOMIC DNA]</scope>
    <source>
        <strain evidence="4">ATCC 50983 / TXsc</strain>
    </source>
</reference>
<dbReference type="EMBL" id="GG680451">
    <property type="protein sequence ID" value="EER06649.1"/>
    <property type="molecule type" value="Genomic_DNA"/>
</dbReference>
<dbReference type="Gene3D" id="3.30.40.10">
    <property type="entry name" value="Zinc/RING finger domain, C3HC4 (zinc finger)"/>
    <property type="match status" value="1"/>
</dbReference>
<sequence>DKAELQSVGEVVATAAAIEEDEIAAQQKEANSSEIDDFGGERDTPTGSIAKKIRLTGTSVASSPRDGNSDSVTESVNDTETLPSPEPPAELWCVCKKPDDGSYMVGCDRGDKCKVQWWHPQCAKDYIAKRGCGLPPPENEADARRAHFIYGLNVSGPEMAMLVKKVISLSIATAVVVIITTILGDVLFHYVSSGTFFSVVVGLLVPACGYYGAKNNDRNLIGMFCACGLCGAIWAVLQIVSGVGLVSFLKVVVEYCGPHGETKKSGGPFECEDVTKDWSDAQYDDAKHLVDIAAWFITGVILSREKVRLRRSLSCSDLFRDMFCLRRELKLPLRRGEEGDCRLTKLWRDLRCEIMKWMDLDKAACEEFCWCENIVREDG</sequence>
<dbReference type="InParanoid" id="C5L9G8"/>
<organism evidence="4">
    <name type="scientific">Perkinsus marinus (strain ATCC 50983 / TXsc)</name>
    <dbReference type="NCBI Taxonomy" id="423536"/>
    <lineage>
        <taxon>Eukaryota</taxon>
        <taxon>Sar</taxon>
        <taxon>Alveolata</taxon>
        <taxon>Perkinsozoa</taxon>
        <taxon>Perkinsea</taxon>
        <taxon>Perkinsida</taxon>
        <taxon>Perkinsidae</taxon>
        <taxon>Perkinsus</taxon>
    </lineage>
</organism>
<keyword evidence="2" id="KW-0812">Transmembrane</keyword>
<dbReference type="AlphaFoldDB" id="C5L9G8"/>
<feature type="transmembrane region" description="Helical" evidence="2">
    <location>
        <begin position="220"/>
        <end position="240"/>
    </location>
</feature>
<keyword evidence="2" id="KW-1133">Transmembrane helix</keyword>
<protein>
    <submittedName>
        <fullName evidence="3">Uncharacterized protein</fullName>
    </submittedName>
</protein>